<gene>
    <name evidence="1" type="ORF">C5167_034810</name>
</gene>
<name>A0A4Y7KI79_PAPSO</name>
<sequence length="36" mass="4000">MTFLLLLQVLRSSRNEALAEDNLHLKALGMANICSL</sequence>
<protein>
    <submittedName>
        <fullName evidence="1">Uncharacterized protein</fullName>
    </submittedName>
</protein>
<accession>A0A4Y7KI79</accession>
<proteinExistence type="predicted"/>
<dbReference type="Proteomes" id="UP000316621">
    <property type="component" value="Chromosome 7"/>
</dbReference>
<keyword evidence="2" id="KW-1185">Reference proteome</keyword>
<dbReference type="AlphaFoldDB" id="A0A4Y7KI79"/>
<evidence type="ECO:0000313" key="1">
    <source>
        <dbReference type="EMBL" id="RZC71669.1"/>
    </source>
</evidence>
<dbReference type="Gramene" id="RZC71669">
    <property type="protein sequence ID" value="RZC71669"/>
    <property type="gene ID" value="C5167_034810"/>
</dbReference>
<reference evidence="1 2" key="1">
    <citation type="journal article" date="2018" name="Science">
        <title>The opium poppy genome and morphinan production.</title>
        <authorList>
            <person name="Guo L."/>
            <person name="Winzer T."/>
            <person name="Yang X."/>
            <person name="Li Y."/>
            <person name="Ning Z."/>
            <person name="He Z."/>
            <person name="Teodor R."/>
            <person name="Lu Y."/>
            <person name="Bowser T.A."/>
            <person name="Graham I.A."/>
            <person name="Ye K."/>
        </authorList>
    </citation>
    <scope>NUCLEOTIDE SEQUENCE [LARGE SCALE GENOMIC DNA]</scope>
    <source>
        <strain evidence="2">cv. HN1</strain>
        <tissue evidence="1">Leaves</tissue>
    </source>
</reference>
<evidence type="ECO:0000313" key="2">
    <source>
        <dbReference type="Proteomes" id="UP000316621"/>
    </source>
</evidence>
<dbReference type="EMBL" id="CM010721">
    <property type="protein sequence ID" value="RZC71669.1"/>
    <property type="molecule type" value="Genomic_DNA"/>
</dbReference>
<organism evidence="1 2">
    <name type="scientific">Papaver somniferum</name>
    <name type="common">Opium poppy</name>
    <dbReference type="NCBI Taxonomy" id="3469"/>
    <lineage>
        <taxon>Eukaryota</taxon>
        <taxon>Viridiplantae</taxon>
        <taxon>Streptophyta</taxon>
        <taxon>Embryophyta</taxon>
        <taxon>Tracheophyta</taxon>
        <taxon>Spermatophyta</taxon>
        <taxon>Magnoliopsida</taxon>
        <taxon>Ranunculales</taxon>
        <taxon>Papaveraceae</taxon>
        <taxon>Papaveroideae</taxon>
        <taxon>Papaver</taxon>
    </lineage>
</organism>